<dbReference type="RefSeq" id="WP_158040899.1">
    <property type="nucleotide sequence ID" value="NZ_JACCFV010000001.1"/>
</dbReference>
<dbReference type="InterPro" id="IPR000639">
    <property type="entry name" value="Epox_hydrolase-like"/>
</dbReference>
<keyword evidence="2" id="KW-0378">Hydrolase</keyword>
<evidence type="ECO:0000259" key="1">
    <source>
        <dbReference type="Pfam" id="PF00561"/>
    </source>
</evidence>
<dbReference type="GO" id="GO:0016020">
    <property type="term" value="C:membrane"/>
    <property type="evidence" value="ECO:0007669"/>
    <property type="project" value="TreeGrafter"/>
</dbReference>
<dbReference type="PANTHER" id="PTHR43798:SF5">
    <property type="entry name" value="MONOACYLGLYCEROL LIPASE ABHD6"/>
    <property type="match status" value="1"/>
</dbReference>
<proteinExistence type="predicted"/>
<dbReference type="EMBL" id="WBJZ01000013">
    <property type="protein sequence ID" value="KAB1655951.1"/>
    <property type="molecule type" value="Genomic_DNA"/>
</dbReference>
<dbReference type="InterPro" id="IPR000073">
    <property type="entry name" value="AB_hydrolase_1"/>
</dbReference>
<name>A0A7J5BQB0_9MICO</name>
<organism evidence="2 3">
    <name type="scientific">Pseudoclavibacter chungangensis</name>
    <dbReference type="NCBI Taxonomy" id="587635"/>
    <lineage>
        <taxon>Bacteria</taxon>
        <taxon>Bacillati</taxon>
        <taxon>Actinomycetota</taxon>
        <taxon>Actinomycetes</taxon>
        <taxon>Micrococcales</taxon>
        <taxon>Microbacteriaceae</taxon>
        <taxon>Pseudoclavibacter</taxon>
    </lineage>
</organism>
<keyword evidence="3" id="KW-1185">Reference proteome</keyword>
<dbReference type="Proteomes" id="UP000467240">
    <property type="component" value="Unassembled WGS sequence"/>
</dbReference>
<dbReference type="Gene3D" id="3.40.50.1820">
    <property type="entry name" value="alpha/beta hydrolase"/>
    <property type="match status" value="1"/>
</dbReference>
<dbReference type="SUPFAM" id="SSF53474">
    <property type="entry name" value="alpha/beta-Hydrolases"/>
    <property type="match status" value="1"/>
</dbReference>
<accession>A0A7J5BQB0</accession>
<dbReference type="GO" id="GO:0047372">
    <property type="term" value="F:monoacylglycerol lipase activity"/>
    <property type="evidence" value="ECO:0007669"/>
    <property type="project" value="TreeGrafter"/>
</dbReference>
<protein>
    <submittedName>
        <fullName evidence="2">Alpha/beta fold hydrolase</fullName>
    </submittedName>
</protein>
<gene>
    <name evidence="2" type="ORF">F8O01_10910</name>
</gene>
<reference evidence="2 3" key="1">
    <citation type="submission" date="2019-09" db="EMBL/GenBank/DDBJ databases">
        <title>Phylogeny of genus Pseudoclavibacter and closely related genus.</title>
        <authorList>
            <person name="Li Y."/>
        </authorList>
    </citation>
    <scope>NUCLEOTIDE SEQUENCE [LARGE SCALE GENOMIC DNA]</scope>
    <source>
        <strain evidence="2 3">DSM 23821</strain>
    </source>
</reference>
<dbReference type="PRINTS" id="PR00111">
    <property type="entry name" value="ABHYDROLASE"/>
</dbReference>
<comment type="caution">
    <text evidence="2">The sequence shown here is derived from an EMBL/GenBank/DDBJ whole genome shotgun (WGS) entry which is preliminary data.</text>
</comment>
<dbReference type="InterPro" id="IPR050266">
    <property type="entry name" value="AB_hydrolase_sf"/>
</dbReference>
<dbReference type="GO" id="GO:0046464">
    <property type="term" value="P:acylglycerol catabolic process"/>
    <property type="evidence" value="ECO:0007669"/>
    <property type="project" value="TreeGrafter"/>
</dbReference>
<evidence type="ECO:0000313" key="3">
    <source>
        <dbReference type="Proteomes" id="UP000467240"/>
    </source>
</evidence>
<dbReference type="InterPro" id="IPR029058">
    <property type="entry name" value="AB_hydrolase_fold"/>
</dbReference>
<dbReference type="Pfam" id="PF00561">
    <property type="entry name" value="Abhydrolase_1"/>
    <property type="match status" value="1"/>
</dbReference>
<dbReference type="PRINTS" id="PR00412">
    <property type="entry name" value="EPOXHYDRLASE"/>
</dbReference>
<feature type="domain" description="AB hydrolase-1" evidence="1">
    <location>
        <begin position="33"/>
        <end position="275"/>
    </location>
</feature>
<dbReference type="PANTHER" id="PTHR43798">
    <property type="entry name" value="MONOACYLGLYCEROL LIPASE"/>
    <property type="match status" value="1"/>
</dbReference>
<sequence length="293" mass="30776">MPHLVPPGATERVVELPEGRVRVLTGGPPDATPPLVLVHGGGTDSAGISWFRTIETLGREHHVVALDLPGFGGSRGIAPVGGPGPLADVVVRVAEALGIDRAVVFGVSMGGDVALNVALRHPSLVAGLVLIAPGGLAERVGGPVTHRLAWASARLPDALLLPLARFANRFTRSALRAIVHDPATLPSEVVEEFVREARAPDAGIAYGRYNQATLGRTRLRNDVLPWVHEITAPTLFFHGELDPLVAPSGSVEAAARMPDARAVVVPATGHWAQLEAHELFTREVRGFLAGLAC</sequence>
<dbReference type="OrthoDB" id="5902829at2"/>
<evidence type="ECO:0000313" key="2">
    <source>
        <dbReference type="EMBL" id="KAB1655951.1"/>
    </source>
</evidence>
<dbReference type="AlphaFoldDB" id="A0A7J5BQB0"/>